<organism evidence="2 3">
    <name type="scientific">Portunus trituberculatus</name>
    <name type="common">Swimming crab</name>
    <name type="synonym">Neptunus trituberculatus</name>
    <dbReference type="NCBI Taxonomy" id="210409"/>
    <lineage>
        <taxon>Eukaryota</taxon>
        <taxon>Metazoa</taxon>
        <taxon>Ecdysozoa</taxon>
        <taxon>Arthropoda</taxon>
        <taxon>Crustacea</taxon>
        <taxon>Multicrustacea</taxon>
        <taxon>Malacostraca</taxon>
        <taxon>Eumalacostraca</taxon>
        <taxon>Eucarida</taxon>
        <taxon>Decapoda</taxon>
        <taxon>Pleocyemata</taxon>
        <taxon>Brachyura</taxon>
        <taxon>Eubrachyura</taxon>
        <taxon>Portunoidea</taxon>
        <taxon>Portunidae</taxon>
        <taxon>Portuninae</taxon>
        <taxon>Portunus</taxon>
    </lineage>
</organism>
<sequence>MDSNYGFPAGGGEEESGVIGPRAGYHTAPHARPVFNQNPGVIKMESSPVFRCGSGEDVRVSLGEKRRCLSRVEPHEVQQPGKSDLC</sequence>
<evidence type="ECO:0000313" key="2">
    <source>
        <dbReference type="EMBL" id="MPC70957.1"/>
    </source>
</evidence>
<evidence type="ECO:0000256" key="1">
    <source>
        <dbReference type="SAM" id="MobiDB-lite"/>
    </source>
</evidence>
<gene>
    <name evidence="2" type="ORF">E2C01_065223</name>
</gene>
<reference evidence="2 3" key="1">
    <citation type="submission" date="2019-05" db="EMBL/GenBank/DDBJ databases">
        <title>Another draft genome of Portunus trituberculatus and its Hox gene families provides insights of decapod evolution.</title>
        <authorList>
            <person name="Jeong J.-H."/>
            <person name="Song I."/>
            <person name="Kim S."/>
            <person name="Choi T."/>
            <person name="Kim D."/>
            <person name="Ryu S."/>
            <person name="Kim W."/>
        </authorList>
    </citation>
    <scope>NUCLEOTIDE SEQUENCE [LARGE SCALE GENOMIC DNA]</scope>
    <source>
        <tissue evidence="2">Muscle</tissue>
    </source>
</reference>
<evidence type="ECO:0000313" key="3">
    <source>
        <dbReference type="Proteomes" id="UP000324222"/>
    </source>
</evidence>
<feature type="region of interest" description="Disordered" evidence="1">
    <location>
        <begin position="1"/>
        <end position="39"/>
    </location>
</feature>
<dbReference type="EMBL" id="VSRR010032025">
    <property type="protein sequence ID" value="MPC70957.1"/>
    <property type="molecule type" value="Genomic_DNA"/>
</dbReference>
<name>A0A5B7HP06_PORTR</name>
<dbReference type="Proteomes" id="UP000324222">
    <property type="component" value="Unassembled WGS sequence"/>
</dbReference>
<comment type="caution">
    <text evidence="2">The sequence shown here is derived from an EMBL/GenBank/DDBJ whole genome shotgun (WGS) entry which is preliminary data.</text>
</comment>
<proteinExistence type="predicted"/>
<accession>A0A5B7HP06</accession>
<dbReference type="AlphaFoldDB" id="A0A5B7HP06"/>
<protein>
    <submittedName>
        <fullName evidence="2">Uncharacterized protein</fullName>
    </submittedName>
</protein>
<keyword evidence="3" id="KW-1185">Reference proteome</keyword>